<evidence type="ECO:0000259" key="1">
    <source>
        <dbReference type="Pfam" id="PF07993"/>
    </source>
</evidence>
<dbReference type="InterPro" id="IPR013120">
    <property type="entry name" value="FAR_NAD-bd"/>
</dbReference>
<organism evidence="2 3">
    <name type="scientific">Pseudomonas lini</name>
    <dbReference type="NCBI Taxonomy" id="163011"/>
    <lineage>
        <taxon>Bacteria</taxon>
        <taxon>Pseudomonadati</taxon>
        <taxon>Pseudomonadota</taxon>
        <taxon>Gammaproteobacteria</taxon>
        <taxon>Pseudomonadales</taxon>
        <taxon>Pseudomonadaceae</taxon>
        <taxon>Pseudomonas</taxon>
    </lineage>
</organism>
<accession>A0A423IYM0</accession>
<dbReference type="AlphaFoldDB" id="A0A423IYM0"/>
<feature type="domain" description="Thioester reductase (TE)" evidence="1">
    <location>
        <begin position="16"/>
        <end position="236"/>
    </location>
</feature>
<dbReference type="SUPFAM" id="SSF51735">
    <property type="entry name" value="NAD(P)-binding Rossmann-fold domains"/>
    <property type="match status" value="1"/>
</dbReference>
<dbReference type="Proteomes" id="UP000284168">
    <property type="component" value="Unassembled WGS sequence"/>
</dbReference>
<sequence>MKTPLQTPRHGKRVFLTGGTGFLGALMAAQVLSDDWADHLVIPTRRGDHKVGIPEEVQRELLALGRSADELEKKVTTVHWQGAETASVELLESMLRSGNVDTVIHCAGCLDYFDNEALQALNVDFTARLTIAAKHAGVSFFIFVSTAYSAGYSGGVVPETALNEPPSDPTNYTLTKRAAERVVAECGIPFLVVRPSIVIGSSADGRYSGKRYGLYQQWMGIERLLSDRHHAELHTVATDQALNLLHQDVFQASIASVFRWVPEGEYVNLVVDDQTSPSMKDLWRLFCEVTRPKTVIFYDSLQAVDLKAINIRQRGYLTFAQTNLEIGAYPWQFDRQWLKVLSQRGLNFTETTLSTLQICQDRFIRSSQPIQRYLERFGADLPARTEYRDHLDAWDVSANEHA</sequence>
<name>A0A423IYM0_9PSED</name>
<dbReference type="InterPro" id="IPR050177">
    <property type="entry name" value="Lipid_A_modif_metabolic_enz"/>
</dbReference>
<dbReference type="Pfam" id="PF07993">
    <property type="entry name" value="NAD_binding_4"/>
    <property type="match status" value="1"/>
</dbReference>
<evidence type="ECO:0000313" key="3">
    <source>
        <dbReference type="Proteomes" id="UP000284168"/>
    </source>
</evidence>
<dbReference type="InterPro" id="IPR036291">
    <property type="entry name" value="NAD(P)-bd_dom_sf"/>
</dbReference>
<dbReference type="RefSeq" id="WP_123719534.1">
    <property type="nucleotide sequence ID" value="NZ_MOBN01000012.1"/>
</dbReference>
<comment type="caution">
    <text evidence="2">The sequence shown here is derived from an EMBL/GenBank/DDBJ whole genome shotgun (WGS) entry which is preliminary data.</text>
</comment>
<dbReference type="EMBL" id="MOBN01000012">
    <property type="protein sequence ID" value="RON30526.1"/>
    <property type="molecule type" value="Genomic_DNA"/>
</dbReference>
<dbReference type="Gene3D" id="3.40.50.720">
    <property type="entry name" value="NAD(P)-binding Rossmann-like Domain"/>
    <property type="match status" value="1"/>
</dbReference>
<reference evidence="2 3" key="1">
    <citation type="submission" date="2016-10" db="EMBL/GenBank/DDBJ databases">
        <title>Comparative genome analysis of multiple Pseudomonas spp. focuses on biocontrol and plant growth promoting traits.</title>
        <authorList>
            <person name="Tao X.-Y."/>
            <person name="Taylor C.G."/>
        </authorList>
    </citation>
    <scope>NUCLEOTIDE SEQUENCE [LARGE SCALE GENOMIC DNA]</scope>
    <source>
        <strain evidence="2 3">48C10</strain>
    </source>
</reference>
<gene>
    <name evidence="2" type="ORF">BK663_04280</name>
</gene>
<dbReference type="PANTHER" id="PTHR43245">
    <property type="entry name" value="BIFUNCTIONAL POLYMYXIN RESISTANCE PROTEIN ARNA"/>
    <property type="match status" value="1"/>
</dbReference>
<proteinExistence type="predicted"/>
<evidence type="ECO:0000313" key="2">
    <source>
        <dbReference type="EMBL" id="RON30526.1"/>
    </source>
</evidence>
<protein>
    <recommendedName>
        <fullName evidence="1">Thioester reductase (TE) domain-containing protein</fullName>
    </recommendedName>
</protein>